<sequence>MTSLSAAEPHLKSAPAAARSRRTIAVAGAVCAGLLVLTACEKPTAVATVTVADISVTSEATCYEDGKAIKPADVDKCLKEKKDVRHITVDPTETVRFGVDPVIADKSWTLLLNGQRLTDYSKKTYLAVPGSVFFNEQYGASGSSTIVTIAEGGENKVTGLWSFRLKKGSS</sequence>
<dbReference type="EMBL" id="LFBV01000001">
    <property type="protein sequence ID" value="OKH95848.1"/>
    <property type="molecule type" value="Genomic_DNA"/>
</dbReference>
<proteinExistence type="predicted"/>
<evidence type="ECO:0000313" key="2">
    <source>
        <dbReference type="Proteomes" id="UP000186455"/>
    </source>
</evidence>
<comment type="caution">
    <text evidence="1">The sequence shown here is derived from an EMBL/GenBank/DDBJ whole genome shotgun (WGS) entry which is preliminary data.</text>
</comment>
<organism evidence="1 2">
    <name type="scientific">Streptomyces uncialis</name>
    <dbReference type="NCBI Taxonomy" id="1048205"/>
    <lineage>
        <taxon>Bacteria</taxon>
        <taxon>Bacillati</taxon>
        <taxon>Actinomycetota</taxon>
        <taxon>Actinomycetes</taxon>
        <taxon>Kitasatosporales</taxon>
        <taxon>Streptomycetaceae</taxon>
        <taxon>Streptomyces</taxon>
    </lineage>
</organism>
<keyword evidence="1" id="KW-0449">Lipoprotein</keyword>
<gene>
    <name evidence="1" type="ORF">AB852_03655</name>
</gene>
<reference evidence="1 2" key="1">
    <citation type="submission" date="2015-06" db="EMBL/GenBank/DDBJ databases">
        <title>Cloning and characterization of the uncialamcin biosynthetic gene cluster.</title>
        <authorList>
            <person name="Yan X."/>
            <person name="Huang T."/>
            <person name="Ge H."/>
            <person name="Shen B."/>
        </authorList>
    </citation>
    <scope>NUCLEOTIDE SEQUENCE [LARGE SCALE GENOMIC DNA]</scope>
    <source>
        <strain evidence="1 2">DCA2648</strain>
    </source>
</reference>
<dbReference type="Proteomes" id="UP000186455">
    <property type="component" value="Unassembled WGS sequence"/>
</dbReference>
<dbReference type="AlphaFoldDB" id="A0A1Q4VDD0"/>
<name>A0A1Q4VDD0_9ACTN</name>
<accession>A0A1Q4VDD0</accession>
<dbReference type="RefSeq" id="WP_073783508.1">
    <property type="nucleotide sequence ID" value="NZ_CP108638.1"/>
</dbReference>
<protein>
    <submittedName>
        <fullName evidence="1">Lipoprotein</fullName>
    </submittedName>
</protein>
<keyword evidence="2" id="KW-1185">Reference proteome</keyword>
<dbReference type="STRING" id="1048205.AB852_03655"/>
<evidence type="ECO:0000313" key="1">
    <source>
        <dbReference type="EMBL" id="OKH95848.1"/>
    </source>
</evidence>